<name>A0ABW0IB92_9BACT</name>
<dbReference type="Proteomes" id="UP001596106">
    <property type="component" value="Unassembled WGS sequence"/>
</dbReference>
<sequence length="128" mass="14436">MKPFVAFVLACWMLVGSLLPGFSLDQSSHWGDLMQHYQQHRKAETGLSFIDFIKMHYGADSEHQKHPNHSHQNLPSVGHSVPVFTPNTIWLSAPAFCQVLIKATAVFFRKADLYSFLAVFALINPPRA</sequence>
<feature type="chain" id="PRO_5046360215" evidence="1">
    <location>
        <begin position="21"/>
        <end position="128"/>
    </location>
</feature>
<evidence type="ECO:0000313" key="3">
    <source>
        <dbReference type="Proteomes" id="UP001596106"/>
    </source>
</evidence>
<evidence type="ECO:0000313" key="2">
    <source>
        <dbReference type="EMBL" id="MFC5408592.1"/>
    </source>
</evidence>
<dbReference type="RefSeq" id="WP_379841620.1">
    <property type="nucleotide sequence ID" value="NZ_JBHSMA010000001.1"/>
</dbReference>
<keyword evidence="1" id="KW-0732">Signal</keyword>
<keyword evidence="3" id="KW-1185">Reference proteome</keyword>
<accession>A0ABW0IB92</accession>
<dbReference type="EMBL" id="JBHSMA010000001">
    <property type="protein sequence ID" value="MFC5408592.1"/>
    <property type="molecule type" value="Genomic_DNA"/>
</dbReference>
<evidence type="ECO:0000256" key="1">
    <source>
        <dbReference type="SAM" id="SignalP"/>
    </source>
</evidence>
<organism evidence="2 3">
    <name type="scientific">Larkinella bovis</name>
    <dbReference type="NCBI Taxonomy" id="683041"/>
    <lineage>
        <taxon>Bacteria</taxon>
        <taxon>Pseudomonadati</taxon>
        <taxon>Bacteroidota</taxon>
        <taxon>Cytophagia</taxon>
        <taxon>Cytophagales</taxon>
        <taxon>Spirosomataceae</taxon>
        <taxon>Larkinella</taxon>
    </lineage>
</organism>
<comment type="caution">
    <text evidence="2">The sequence shown here is derived from an EMBL/GenBank/DDBJ whole genome shotgun (WGS) entry which is preliminary data.</text>
</comment>
<proteinExistence type="predicted"/>
<gene>
    <name evidence="2" type="ORF">ACFPMF_04695</name>
</gene>
<reference evidence="3" key="1">
    <citation type="journal article" date="2019" name="Int. J. Syst. Evol. Microbiol.">
        <title>The Global Catalogue of Microorganisms (GCM) 10K type strain sequencing project: providing services to taxonomists for standard genome sequencing and annotation.</title>
        <authorList>
            <consortium name="The Broad Institute Genomics Platform"/>
            <consortium name="The Broad Institute Genome Sequencing Center for Infectious Disease"/>
            <person name="Wu L."/>
            <person name="Ma J."/>
        </authorList>
    </citation>
    <scope>NUCLEOTIDE SEQUENCE [LARGE SCALE GENOMIC DNA]</scope>
    <source>
        <strain evidence="3">CCUG 55250</strain>
    </source>
</reference>
<feature type="signal peptide" evidence="1">
    <location>
        <begin position="1"/>
        <end position="20"/>
    </location>
</feature>
<protein>
    <submittedName>
        <fullName evidence="2">Uncharacterized protein</fullName>
    </submittedName>
</protein>